<evidence type="ECO:0000313" key="1">
    <source>
        <dbReference type="EMBL" id="GAA4322751.1"/>
    </source>
</evidence>
<dbReference type="RefSeq" id="WP_345245593.1">
    <property type="nucleotide sequence ID" value="NZ_BAABFO010000001.1"/>
</dbReference>
<evidence type="ECO:0000313" key="2">
    <source>
        <dbReference type="Proteomes" id="UP001501671"/>
    </source>
</evidence>
<accession>A0ABP8GE74</accession>
<sequence length="81" mass="8553">MPGPRPSVPGLPADTMAVAGARVRLDPDADALLLQFEINDRRPEGDATALTSWFAIPRGLLPDVLQLISQSADATRPAPGH</sequence>
<evidence type="ECO:0008006" key="3">
    <source>
        <dbReference type="Google" id="ProtNLM"/>
    </source>
</evidence>
<comment type="caution">
    <text evidence="1">The sequence shown here is derived from an EMBL/GenBank/DDBJ whole genome shotgun (WGS) entry which is preliminary data.</text>
</comment>
<gene>
    <name evidence="1" type="ORF">GCM10023144_03020</name>
</gene>
<organism evidence="1 2">
    <name type="scientific">Pigmentiphaga soli</name>
    <dbReference type="NCBI Taxonomy" id="1007095"/>
    <lineage>
        <taxon>Bacteria</taxon>
        <taxon>Pseudomonadati</taxon>
        <taxon>Pseudomonadota</taxon>
        <taxon>Betaproteobacteria</taxon>
        <taxon>Burkholderiales</taxon>
        <taxon>Alcaligenaceae</taxon>
        <taxon>Pigmentiphaga</taxon>
    </lineage>
</organism>
<keyword evidence="2" id="KW-1185">Reference proteome</keyword>
<reference evidence="2" key="1">
    <citation type="journal article" date="2019" name="Int. J. Syst. Evol. Microbiol.">
        <title>The Global Catalogue of Microorganisms (GCM) 10K type strain sequencing project: providing services to taxonomists for standard genome sequencing and annotation.</title>
        <authorList>
            <consortium name="The Broad Institute Genomics Platform"/>
            <consortium name="The Broad Institute Genome Sequencing Center for Infectious Disease"/>
            <person name="Wu L."/>
            <person name="Ma J."/>
        </authorList>
    </citation>
    <scope>NUCLEOTIDE SEQUENCE [LARGE SCALE GENOMIC DNA]</scope>
    <source>
        <strain evidence="2">JCM 17666</strain>
    </source>
</reference>
<dbReference type="EMBL" id="BAABFO010000001">
    <property type="protein sequence ID" value="GAA4322751.1"/>
    <property type="molecule type" value="Genomic_DNA"/>
</dbReference>
<proteinExistence type="predicted"/>
<protein>
    <recommendedName>
        <fullName evidence="3">DUF2470 domain-containing protein</fullName>
    </recommendedName>
</protein>
<dbReference type="Proteomes" id="UP001501671">
    <property type="component" value="Unassembled WGS sequence"/>
</dbReference>
<name>A0ABP8GE74_9BURK</name>